<accession>A0A2T9JTV0</accession>
<dbReference type="Proteomes" id="UP000245073">
    <property type="component" value="Unassembled WGS sequence"/>
</dbReference>
<dbReference type="RefSeq" id="WP_109101682.1">
    <property type="nucleotide sequence ID" value="NZ_QDKQ01000054.1"/>
</dbReference>
<dbReference type="EMBL" id="QDKQ01000054">
    <property type="protein sequence ID" value="PVM87124.1"/>
    <property type="molecule type" value="Genomic_DNA"/>
</dbReference>
<dbReference type="GO" id="GO:0005509">
    <property type="term" value="F:calcium ion binding"/>
    <property type="evidence" value="ECO:0007669"/>
    <property type="project" value="InterPro"/>
</dbReference>
<comment type="caution">
    <text evidence="1">The sequence shown here is derived from an EMBL/GenBank/DDBJ whole genome shotgun (WGS) entry which is preliminary data.</text>
</comment>
<dbReference type="PRINTS" id="PR00313">
    <property type="entry name" value="CABNDNGRPT"/>
</dbReference>
<sequence>MNQLIISFEELGVSNESELLDSVALSLPLSVKVPLDPAEDSILAPGGKVSYEQAASPIVVTNNGVEGSQTGLDHVVAFELVGGSGDDVLSGFDRLVGGRGDDLLIAGHFASGGAGDDTLITDNSGARVRLLGDGGDDTFIIRHQVEATGGAGRDVFRFESDGWGMINDLSAGDRIDLTALFAAKVERPWDGYLMAEISGGYTTLWFDPDGGGDAYASLITLKGVFTDLSDYLVL</sequence>
<dbReference type="Pfam" id="PF00353">
    <property type="entry name" value="HemolysinCabind"/>
    <property type="match status" value="2"/>
</dbReference>
<proteinExistence type="predicted"/>
<dbReference type="InterPro" id="IPR011049">
    <property type="entry name" value="Serralysin-like_metalloprot_C"/>
</dbReference>
<evidence type="ECO:0000313" key="2">
    <source>
        <dbReference type="Proteomes" id="UP000245073"/>
    </source>
</evidence>
<protein>
    <recommendedName>
        <fullName evidence="3">Peptidase M10 serralysin C-terminal domain-containing protein</fullName>
    </recommendedName>
</protein>
<name>A0A2T9JTV0_9CAUL</name>
<dbReference type="InterPro" id="IPR001343">
    <property type="entry name" value="Hemolysn_Ca-bd"/>
</dbReference>
<dbReference type="Gene3D" id="2.150.10.10">
    <property type="entry name" value="Serralysin-like metalloprotease, C-terminal"/>
    <property type="match status" value="1"/>
</dbReference>
<evidence type="ECO:0008006" key="3">
    <source>
        <dbReference type="Google" id="ProtNLM"/>
    </source>
</evidence>
<reference evidence="1 2" key="1">
    <citation type="submission" date="2018-04" db="EMBL/GenBank/DDBJ databases">
        <title>The genome sequence of Caulobacter sp. 744.</title>
        <authorList>
            <person name="Gao J."/>
            <person name="Sun J."/>
        </authorList>
    </citation>
    <scope>NUCLEOTIDE SEQUENCE [LARGE SCALE GENOMIC DNA]</scope>
    <source>
        <strain evidence="1 2">774</strain>
    </source>
</reference>
<evidence type="ECO:0000313" key="1">
    <source>
        <dbReference type="EMBL" id="PVM87124.1"/>
    </source>
</evidence>
<gene>
    <name evidence="1" type="ORF">DDF67_15030</name>
</gene>
<dbReference type="SUPFAM" id="SSF51120">
    <property type="entry name" value="beta-Roll"/>
    <property type="match status" value="1"/>
</dbReference>
<dbReference type="AlphaFoldDB" id="A0A2T9JTV0"/>
<keyword evidence="2" id="KW-1185">Reference proteome</keyword>
<organism evidence="1 2">
    <name type="scientific">Caulobacter endophyticus</name>
    <dbReference type="NCBI Taxonomy" id="2172652"/>
    <lineage>
        <taxon>Bacteria</taxon>
        <taxon>Pseudomonadati</taxon>
        <taxon>Pseudomonadota</taxon>
        <taxon>Alphaproteobacteria</taxon>
        <taxon>Caulobacterales</taxon>
        <taxon>Caulobacteraceae</taxon>
        <taxon>Caulobacter</taxon>
    </lineage>
</organism>
<dbReference type="OrthoDB" id="7208798at2"/>